<evidence type="ECO:0000313" key="15">
    <source>
        <dbReference type="EMBL" id="KAJ1728455.1"/>
    </source>
</evidence>
<dbReference type="OrthoDB" id="8300170at2759"/>
<dbReference type="InterPro" id="IPR005845">
    <property type="entry name" value="A-D-PHexomutase_a/b/a-II"/>
</dbReference>
<dbReference type="InterPro" id="IPR036900">
    <property type="entry name" value="A-D-PHexomutase_C_sf"/>
</dbReference>
<feature type="domain" description="Alpha-D-phosphohexomutase alpha/beta/alpha" evidence="12">
    <location>
        <begin position="49"/>
        <end position="185"/>
    </location>
</feature>
<dbReference type="Pfam" id="PF00408">
    <property type="entry name" value="PGM_PMM_IV"/>
    <property type="match status" value="1"/>
</dbReference>
<organism evidence="15 16">
    <name type="scientific">Coemansia biformis</name>
    <dbReference type="NCBI Taxonomy" id="1286918"/>
    <lineage>
        <taxon>Eukaryota</taxon>
        <taxon>Fungi</taxon>
        <taxon>Fungi incertae sedis</taxon>
        <taxon>Zoopagomycota</taxon>
        <taxon>Kickxellomycotina</taxon>
        <taxon>Kickxellomycetes</taxon>
        <taxon>Kickxellales</taxon>
        <taxon>Kickxellaceae</taxon>
        <taxon>Coemansia</taxon>
    </lineage>
</organism>
<comment type="caution">
    <text evidence="15">The sequence shown here is derived from an EMBL/GenBank/DDBJ whole genome shotgun (WGS) entry which is preliminary data.</text>
</comment>
<dbReference type="InterPro" id="IPR005844">
    <property type="entry name" value="A-D-PHexomutase_a/b/a-I"/>
</dbReference>
<feature type="domain" description="Alpha-D-phosphohexomutase alpha/beta/alpha" evidence="13">
    <location>
        <begin position="247"/>
        <end position="298"/>
    </location>
</feature>
<dbReference type="PANTHER" id="PTHR45745:SF1">
    <property type="entry name" value="PHOSPHOGLUCOMUTASE 2B-RELATED"/>
    <property type="match status" value="1"/>
</dbReference>
<sequence length="601" mass="65033">MDTATETTLQLAERWLAEDRDPATRAQIEALVARGDDAALEALLRAPIEFGTAGLRARMEAGYSRLNQLTVISASQGLAAYVEREVAGAHERGVVVAHDHRHNSATFARLTARAFLDRGFRVHLFPELGPTPAVPFAVKRLRAACGVMITASHNPKDDNGYKVYWESGAQIKPPLDEGIAASIAEHRVPRNWSTDGVEADPRTSNVTEAMLDGYYDAARHLVQDATLNGATALRYVYTPMHGVGGAQVQPDPDFPTVAFPNPEEHGALDMAKALADADGIGLVVANDPDADRFAAAEKQASGAWLAFTGDQLGTVFAGAVLDMARRQGVPDAKLAMVNSTVSSRMLAAMAAAEGFHYADTLTGFKWMANELAELQQRGYFVGLGYEEAIGYMIHDQVLDKDGITALAVFVQLAAALHAEGRRVGDYLEDLYAKYGYFMSANSYFVCSDPHKTNRIFSRIRFGPAASDGDSDSGIERTAFARPHAGDVLRYPRTIGGSPVSYIRDLTIGFEMHDVDQQAGAMELAEGQCWPSFLVSDLSHMITIETRNGARLTMRTSGTEPKLKYYLEVRDANNDRAAAAAVADTMTRAVADELVQAAKNGL</sequence>
<gene>
    <name evidence="15" type="ORF">LPJ61_004023</name>
</gene>
<protein>
    <recommendedName>
        <fullName evidence="17">Phosphoglucomutase</fullName>
    </recommendedName>
</protein>
<evidence type="ECO:0000259" key="12">
    <source>
        <dbReference type="Pfam" id="PF02878"/>
    </source>
</evidence>
<evidence type="ECO:0000259" key="13">
    <source>
        <dbReference type="Pfam" id="PF02879"/>
    </source>
</evidence>
<dbReference type="InterPro" id="IPR016066">
    <property type="entry name" value="A-D-PHexomutase_CS"/>
</dbReference>
<keyword evidence="7" id="KW-0479">Metal-binding</keyword>
<dbReference type="PROSITE" id="PS00710">
    <property type="entry name" value="PGM_PMM"/>
    <property type="match status" value="1"/>
</dbReference>
<keyword evidence="10" id="KW-0119">Carbohydrate metabolism</keyword>
<evidence type="ECO:0000256" key="5">
    <source>
        <dbReference type="ARBA" id="ARBA00022526"/>
    </source>
</evidence>
<name>A0A9W7YBP3_9FUNG</name>
<feature type="domain" description="Alpha-D-phosphohexomutase C-terminal" evidence="11">
    <location>
        <begin position="542"/>
        <end position="583"/>
    </location>
</feature>
<dbReference type="EMBL" id="JANBOI010000810">
    <property type="protein sequence ID" value="KAJ1728455.1"/>
    <property type="molecule type" value="Genomic_DNA"/>
</dbReference>
<dbReference type="InterPro" id="IPR005843">
    <property type="entry name" value="A-D-PHexomutase_C"/>
</dbReference>
<dbReference type="InterPro" id="IPR005846">
    <property type="entry name" value="A-D-PHexomutase_a/b/a-III"/>
</dbReference>
<keyword evidence="16" id="KW-1185">Reference proteome</keyword>
<feature type="domain" description="Alpha-D-phosphohexomutase alpha/beta/alpha" evidence="14">
    <location>
        <begin position="309"/>
        <end position="434"/>
    </location>
</feature>
<dbReference type="InterPro" id="IPR016055">
    <property type="entry name" value="A-D-PHexomutase_a/b/a-I/II/III"/>
</dbReference>
<evidence type="ECO:0000256" key="10">
    <source>
        <dbReference type="ARBA" id="ARBA00023277"/>
    </source>
</evidence>
<dbReference type="GO" id="GO:0000287">
    <property type="term" value="F:magnesium ion binding"/>
    <property type="evidence" value="ECO:0007669"/>
    <property type="project" value="InterPro"/>
</dbReference>
<evidence type="ECO:0000256" key="4">
    <source>
        <dbReference type="ARBA" id="ARBA00022490"/>
    </source>
</evidence>
<keyword evidence="6" id="KW-0597">Phosphoprotein</keyword>
<dbReference type="Gene3D" id="3.40.120.10">
    <property type="entry name" value="Alpha-D-Glucose-1,6-Bisphosphate, subunit A, domain 3"/>
    <property type="match status" value="3"/>
</dbReference>
<comment type="subcellular location">
    <subcellularLocation>
        <location evidence="2">Cytoplasm</location>
    </subcellularLocation>
</comment>
<evidence type="ECO:0000256" key="3">
    <source>
        <dbReference type="ARBA" id="ARBA00010231"/>
    </source>
</evidence>
<evidence type="ECO:0000256" key="2">
    <source>
        <dbReference type="ARBA" id="ARBA00004496"/>
    </source>
</evidence>
<evidence type="ECO:0000259" key="14">
    <source>
        <dbReference type="Pfam" id="PF02880"/>
    </source>
</evidence>
<dbReference type="CDD" id="cd05799">
    <property type="entry name" value="PGM2"/>
    <property type="match status" value="1"/>
</dbReference>
<evidence type="ECO:0000256" key="9">
    <source>
        <dbReference type="ARBA" id="ARBA00023235"/>
    </source>
</evidence>
<keyword evidence="4" id="KW-0963">Cytoplasm</keyword>
<comment type="similarity">
    <text evidence="3">Belongs to the phosphohexose mutase family.</text>
</comment>
<evidence type="ECO:0000256" key="7">
    <source>
        <dbReference type="ARBA" id="ARBA00022723"/>
    </source>
</evidence>
<dbReference type="GO" id="GO:0005634">
    <property type="term" value="C:nucleus"/>
    <property type="evidence" value="ECO:0007669"/>
    <property type="project" value="TreeGrafter"/>
</dbReference>
<dbReference type="SUPFAM" id="SSF53738">
    <property type="entry name" value="Phosphoglucomutase, first 3 domains"/>
    <property type="match status" value="3"/>
</dbReference>
<dbReference type="GO" id="GO:0006166">
    <property type="term" value="P:purine ribonucleoside salvage"/>
    <property type="evidence" value="ECO:0007669"/>
    <property type="project" value="TreeGrafter"/>
</dbReference>
<dbReference type="Pfam" id="PF02879">
    <property type="entry name" value="PGM_PMM_II"/>
    <property type="match status" value="1"/>
</dbReference>
<evidence type="ECO:0000256" key="8">
    <source>
        <dbReference type="ARBA" id="ARBA00022842"/>
    </source>
</evidence>
<dbReference type="AlphaFoldDB" id="A0A9W7YBP3"/>
<dbReference type="Proteomes" id="UP001143981">
    <property type="component" value="Unassembled WGS sequence"/>
</dbReference>
<proteinExistence type="inferred from homology"/>
<dbReference type="PANTHER" id="PTHR45745">
    <property type="entry name" value="PHOSPHOMANNOMUTASE 45A"/>
    <property type="match status" value="1"/>
</dbReference>
<keyword evidence="8" id="KW-0460">Magnesium</keyword>
<dbReference type="Pfam" id="PF02878">
    <property type="entry name" value="PGM_PMM_I"/>
    <property type="match status" value="1"/>
</dbReference>
<dbReference type="FunFam" id="3.40.120.10:FF:000035">
    <property type="entry name" value="Pgm3p"/>
    <property type="match status" value="1"/>
</dbReference>
<dbReference type="Pfam" id="PF02880">
    <property type="entry name" value="PGM_PMM_III"/>
    <property type="match status" value="1"/>
</dbReference>
<comment type="cofactor">
    <cofactor evidence="1">
        <name>Mg(2+)</name>
        <dbReference type="ChEBI" id="CHEBI:18420"/>
    </cofactor>
</comment>
<evidence type="ECO:0000259" key="11">
    <source>
        <dbReference type="Pfam" id="PF00408"/>
    </source>
</evidence>
<dbReference type="GO" id="GO:0005737">
    <property type="term" value="C:cytoplasm"/>
    <property type="evidence" value="ECO:0007669"/>
    <property type="project" value="UniProtKB-SubCell"/>
</dbReference>
<evidence type="ECO:0000256" key="1">
    <source>
        <dbReference type="ARBA" id="ARBA00001946"/>
    </source>
</evidence>
<evidence type="ECO:0000256" key="6">
    <source>
        <dbReference type="ARBA" id="ARBA00022553"/>
    </source>
</evidence>
<keyword evidence="9" id="KW-0413">Isomerase</keyword>
<reference evidence="15" key="1">
    <citation type="submission" date="2022-07" db="EMBL/GenBank/DDBJ databases">
        <title>Phylogenomic reconstructions and comparative analyses of Kickxellomycotina fungi.</title>
        <authorList>
            <person name="Reynolds N.K."/>
            <person name="Stajich J.E."/>
            <person name="Barry K."/>
            <person name="Grigoriev I.V."/>
            <person name="Crous P."/>
            <person name="Smith M.E."/>
        </authorList>
    </citation>
    <scope>NUCLEOTIDE SEQUENCE</scope>
    <source>
        <strain evidence="15">BCRC 34381</strain>
    </source>
</reference>
<dbReference type="SUPFAM" id="SSF55957">
    <property type="entry name" value="Phosphoglucomutase, C-terminal domain"/>
    <property type="match status" value="1"/>
</dbReference>
<dbReference type="GO" id="GO:0008973">
    <property type="term" value="F:phosphopentomutase activity"/>
    <property type="evidence" value="ECO:0007669"/>
    <property type="project" value="TreeGrafter"/>
</dbReference>
<accession>A0A9W7YBP3</accession>
<dbReference type="GO" id="GO:0006006">
    <property type="term" value="P:glucose metabolic process"/>
    <property type="evidence" value="ECO:0007669"/>
    <property type="project" value="UniProtKB-KW"/>
</dbReference>
<evidence type="ECO:0000313" key="16">
    <source>
        <dbReference type="Proteomes" id="UP001143981"/>
    </source>
</evidence>
<keyword evidence="5" id="KW-0313">Glucose metabolism</keyword>
<evidence type="ECO:0008006" key="17">
    <source>
        <dbReference type="Google" id="ProtNLM"/>
    </source>
</evidence>